<feature type="compositionally biased region" description="Basic and acidic residues" evidence="5">
    <location>
        <begin position="42"/>
        <end position="55"/>
    </location>
</feature>
<feature type="domain" description="Lipopolysaccharide assembly protein A" evidence="7">
    <location>
        <begin position="89"/>
        <end position="141"/>
    </location>
</feature>
<evidence type="ECO:0000256" key="3">
    <source>
        <dbReference type="ARBA" id="ARBA00022989"/>
    </source>
</evidence>
<reference evidence="8 9" key="1">
    <citation type="journal article" date="2011" name="Stand. Genomic Sci.">
        <title>High quality draft genome sequence of Segniliparus rugosus CDC 945(T)= (ATCC BAA-974(T)).</title>
        <authorList>
            <person name="Earl A.M."/>
            <person name="Desjardins C.A."/>
            <person name="Fitzgerald M.G."/>
            <person name="Arachchi H.M."/>
            <person name="Zeng Q."/>
            <person name="Mehta T."/>
            <person name="Griggs A."/>
            <person name="Birren B.W."/>
            <person name="Toney N.C."/>
            <person name="Carr J."/>
            <person name="Posey J."/>
            <person name="Butler W.R."/>
        </authorList>
    </citation>
    <scope>NUCLEOTIDE SEQUENCE [LARGE SCALE GENOMIC DNA]</scope>
    <source>
        <strain evidence="9">ATCC BAA-974 / DSM 45345 / CCUG 50838 / CIP 108380 / JCM 13579 / CDC 945</strain>
    </source>
</reference>
<dbReference type="InterPro" id="IPR010445">
    <property type="entry name" value="LapA_dom"/>
</dbReference>
<dbReference type="RefSeq" id="WP_007469221.1">
    <property type="nucleotide sequence ID" value="NZ_KI391953.1"/>
</dbReference>
<sequence>MSTEPADPAVDPIAPVSPAPPSAQAPSSLPPPAKDSAPPAFAEDKGKPAKKGSGVEHLDAVKHTRTGATWTAIILGTLLLIVLLIFIVQNGEPTKVVFLSWDVSLPLGVLLLAAAIIGVLGTALVGAARMFQVWRAARKSHKG</sequence>
<dbReference type="STRING" id="679197.HMPREF9336_01607"/>
<name>E5XQ35_SEGRC</name>
<keyword evidence="2 6" id="KW-0812">Transmembrane</keyword>
<accession>E5XQ35</accession>
<feature type="transmembrane region" description="Helical" evidence="6">
    <location>
        <begin position="108"/>
        <end position="131"/>
    </location>
</feature>
<keyword evidence="1" id="KW-1003">Cell membrane</keyword>
<dbReference type="Pfam" id="PF06305">
    <property type="entry name" value="LapA_dom"/>
    <property type="match status" value="1"/>
</dbReference>
<evidence type="ECO:0000256" key="6">
    <source>
        <dbReference type="SAM" id="Phobius"/>
    </source>
</evidence>
<evidence type="ECO:0000256" key="4">
    <source>
        <dbReference type="ARBA" id="ARBA00023136"/>
    </source>
</evidence>
<evidence type="ECO:0000256" key="2">
    <source>
        <dbReference type="ARBA" id="ARBA00022692"/>
    </source>
</evidence>
<dbReference type="HOGENOM" id="CLU_134414_0_0_11"/>
<dbReference type="EMBL" id="ACZI02000001">
    <property type="protein sequence ID" value="EFV13544.1"/>
    <property type="molecule type" value="Genomic_DNA"/>
</dbReference>
<keyword evidence="9" id="KW-1185">Reference proteome</keyword>
<evidence type="ECO:0000259" key="7">
    <source>
        <dbReference type="Pfam" id="PF06305"/>
    </source>
</evidence>
<protein>
    <recommendedName>
        <fullName evidence="7">Lipopolysaccharide assembly protein A domain-containing protein</fullName>
    </recommendedName>
</protein>
<feature type="transmembrane region" description="Helical" evidence="6">
    <location>
        <begin position="67"/>
        <end position="88"/>
    </location>
</feature>
<dbReference type="GO" id="GO:0005886">
    <property type="term" value="C:plasma membrane"/>
    <property type="evidence" value="ECO:0007669"/>
    <property type="project" value="InterPro"/>
</dbReference>
<feature type="region of interest" description="Disordered" evidence="5">
    <location>
        <begin position="1"/>
        <end position="55"/>
    </location>
</feature>
<feature type="compositionally biased region" description="Low complexity" evidence="5">
    <location>
        <begin position="1"/>
        <end position="14"/>
    </location>
</feature>
<proteinExistence type="predicted"/>
<feature type="compositionally biased region" description="Pro residues" evidence="5">
    <location>
        <begin position="15"/>
        <end position="33"/>
    </location>
</feature>
<dbReference type="eggNOG" id="COG5416">
    <property type="taxonomic scope" value="Bacteria"/>
</dbReference>
<keyword evidence="4 6" id="KW-0472">Membrane</keyword>
<evidence type="ECO:0000313" key="8">
    <source>
        <dbReference type="EMBL" id="EFV13544.1"/>
    </source>
</evidence>
<evidence type="ECO:0000313" key="9">
    <source>
        <dbReference type="Proteomes" id="UP000004816"/>
    </source>
</evidence>
<evidence type="ECO:0000256" key="1">
    <source>
        <dbReference type="ARBA" id="ARBA00022475"/>
    </source>
</evidence>
<keyword evidence="3 6" id="KW-1133">Transmembrane helix</keyword>
<comment type="caution">
    <text evidence="8">The sequence shown here is derived from an EMBL/GenBank/DDBJ whole genome shotgun (WGS) entry which is preliminary data.</text>
</comment>
<organism evidence="8 9">
    <name type="scientific">Segniliparus rugosus (strain ATCC BAA-974 / DSM 45345 / CCUG 50838 / CIP 108380 / JCM 13579 / CDC 945)</name>
    <dbReference type="NCBI Taxonomy" id="679197"/>
    <lineage>
        <taxon>Bacteria</taxon>
        <taxon>Bacillati</taxon>
        <taxon>Actinomycetota</taxon>
        <taxon>Actinomycetes</taxon>
        <taxon>Mycobacteriales</taxon>
        <taxon>Segniliparaceae</taxon>
        <taxon>Segniliparus</taxon>
    </lineage>
</organism>
<gene>
    <name evidence="8" type="ORF">HMPREF9336_01607</name>
</gene>
<evidence type="ECO:0000256" key="5">
    <source>
        <dbReference type="SAM" id="MobiDB-lite"/>
    </source>
</evidence>
<dbReference type="AlphaFoldDB" id="E5XQ35"/>
<dbReference type="Proteomes" id="UP000004816">
    <property type="component" value="Unassembled WGS sequence"/>
</dbReference>